<dbReference type="AlphaFoldDB" id="A0A0F9VYS4"/>
<dbReference type="Pfam" id="PF20432">
    <property type="entry name" value="Xre-like-HTH"/>
    <property type="match status" value="1"/>
</dbReference>
<name>A0A0F9VYS4_9ZZZZ</name>
<dbReference type="NCBIfam" id="TIGR02293">
    <property type="entry name" value="TAS_TIGR02293"/>
    <property type="match status" value="1"/>
</dbReference>
<organism evidence="3">
    <name type="scientific">marine sediment metagenome</name>
    <dbReference type="NCBI Taxonomy" id="412755"/>
    <lineage>
        <taxon>unclassified sequences</taxon>
        <taxon>metagenomes</taxon>
        <taxon>ecological metagenomes</taxon>
    </lineage>
</organism>
<feature type="domain" description="Antitoxin Xre-like helix-turn-helix" evidence="2">
    <location>
        <begin position="50"/>
        <end position="109"/>
    </location>
</feature>
<dbReference type="GO" id="GO:0003677">
    <property type="term" value="F:DNA binding"/>
    <property type="evidence" value="ECO:0007669"/>
    <property type="project" value="InterPro"/>
</dbReference>
<dbReference type="Pfam" id="PF09722">
    <property type="entry name" value="Xre_MbcA_ParS_C"/>
    <property type="match status" value="1"/>
</dbReference>
<dbReference type="InterPro" id="IPR024467">
    <property type="entry name" value="Xre/MbcA/ParS-like_toxin-bd"/>
</dbReference>
<evidence type="ECO:0000259" key="2">
    <source>
        <dbReference type="Pfam" id="PF20432"/>
    </source>
</evidence>
<reference evidence="3" key="1">
    <citation type="journal article" date="2015" name="Nature">
        <title>Complex archaea that bridge the gap between prokaryotes and eukaryotes.</title>
        <authorList>
            <person name="Spang A."/>
            <person name="Saw J.H."/>
            <person name="Jorgensen S.L."/>
            <person name="Zaremba-Niedzwiedzka K."/>
            <person name="Martijn J."/>
            <person name="Lind A.E."/>
            <person name="van Eijk R."/>
            <person name="Schleper C."/>
            <person name="Guy L."/>
            <person name="Ettema T.J."/>
        </authorList>
    </citation>
    <scope>NUCLEOTIDE SEQUENCE</scope>
</reference>
<protein>
    <submittedName>
        <fullName evidence="3">Uncharacterized protein</fullName>
    </submittedName>
</protein>
<proteinExistence type="predicted"/>
<evidence type="ECO:0000259" key="1">
    <source>
        <dbReference type="Pfam" id="PF09722"/>
    </source>
</evidence>
<dbReference type="InterPro" id="IPR011979">
    <property type="entry name" value="Antitox_Xre"/>
</dbReference>
<dbReference type="InterPro" id="IPR046847">
    <property type="entry name" value="Xre-like_HTH"/>
</dbReference>
<sequence length="167" mass="18737">MSEKYIEIEMKPKAGRRVKPAHVTKYSTPLPTPEEIMISVGFSTNNKLQLIQQIRRGVAVSSLYALADRLSIGVNEMSEIVNISARTFTRRKREGVLHADETERVYRLADLMARATEVLHSNEDAQHWLKTPKKALGGETPLKLADTELGAKEVKDLLGRIEHGVFS</sequence>
<accession>A0A0F9VYS4</accession>
<comment type="caution">
    <text evidence="3">The sequence shown here is derived from an EMBL/GenBank/DDBJ whole genome shotgun (WGS) entry which is preliminary data.</text>
</comment>
<feature type="domain" description="Antitoxin Xre/MbcA/ParS-like toxin-binding" evidence="1">
    <location>
        <begin position="115"/>
        <end position="164"/>
    </location>
</feature>
<evidence type="ECO:0000313" key="3">
    <source>
        <dbReference type="EMBL" id="KKN78591.1"/>
    </source>
</evidence>
<gene>
    <name evidence="3" type="ORF">LCGC14_0348830</name>
</gene>
<dbReference type="EMBL" id="LAZR01000260">
    <property type="protein sequence ID" value="KKN78591.1"/>
    <property type="molecule type" value="Genomic_DNA"/>
</dbReference>